<dbReference type="EMBL" id="QUTF01016313">
    <property type="protein sequence ID" value="RHZ07196.1"/>
    <property type="molecule type" value="Genomic_DNA"/>
</dbReference>
<protein>
    <submittedName>
        <fullName evidence="1">Uncharacterized protein</fullName>
    </submittedName>
</protein>
<gene>
    <name evidence="1" type="ORF">DYB26_014000</name>
</gene>
<proteinExistence type="predicted"/>
<evidence type="ECO:0000313" key="1">
    <source>
        <dbReference type="EMBL" id="RHZ07196.1"/>
    </source>
</evidence>
<organism evidence="1 2">
    <name type="scientific">Aphanomyces astaci</name>
    <name type="common">Crayfish plague agent</name>
    <dbReference type="NCBI Taxonomy" id="112090"/>
    <lineage>
        <taxon>Eukaryota</taxon>
        <taxon>Sar</taxon>
        <taxon>Stramenopiles</taxon>
        <taxon>Oomycota</taxon>
        <taxon>Saprolegniomycetes</taxon>
        <taxon>Saprolegniales</taxon>
        <taxon>Verrucalvaceae</taxon>
        <taxon>Aphanomyces</taxon>
    </lineage>
</organism>
<accession>A0A418E6S8</accession>
<reference evidence="1 2" key="1">
    <citation type="submission" date="2018-08" db="EMBL/GenBank/DDBJ databases">
        <title>Aphanomyces genome sequencing and annotation.</title>
        <authorList>
            <person name="Minardi D."/>
            <person name="Oidtmann B."/>
            <person name="Van Der Giezen M."/>
            <person name="Studholme D.J."/>
        </authorList>
    </citation>
    <scope>NUCLEOTIDE SEQUENCE [LARGE SCALE GENOMIC DNA]</scope>
    <source>
        <strain evidence="1 2">FDL457</strain>
    </source>
</reference>
<name>A0A418E6S8_APHAT</name>
<dbReference type="AlphaFoldDB" id="A0A418E6S8"/>
<dbReference type="VEuPathDB" id="FungiDB:H257_05538"/>
<dbReference type="Proteomes" id="UP000286510">
    <property type="component" value="Unassembled WGS sequence"/>
</dbReference>
<comment type="caution">
    <text evidence="1">The sequence shown here is derived from an EMBL/GenBank/DDBJ whole genome shotgun (WGS) entry which is preliminary data.</text>
</comment>
<evidence type="ECO:0000313" key="2">
    <source>
        <dbReference type="Proteomes" id="UP000286510"/>
    </source>
</evidence>
<sequence length="99" mass="11472">MSPTSTYKCRNQDLYVPSDFMDIAAKERRKDHLYCFIAAILDSPTLYSKWFALYIFTGGATADEAPKDYHSIFNHVYYVKWFEGLLTSWTEKVSPTPSL</sequence>